<sequence length="80" mass="9425">MGDTQSKQRKNRKKKNPDYFELKLLSQSYGSDGMVVRNIGENMDNYIDSPPDFQAWITPTVDVEFQLRRNNEINEEKLLE</sequence>
<reference evidence="1" key="2">
    <citation type="submission" date="2021-04" db="EMBL/GenBank/DDBJ databases">
        <authorList>
            <person name="Dong X."/>
        </authorList>
    </citation>
    <scope>NUCLEOTIDE SEQUENCE</scope>
    <source>
        <strain evidence="1">ZWT</strain>
    </source>
</reference>
<accession>A0A9J6NYK0</accession>
<comment type="caution">
    <text evidence="1">The sequence shown here is derived from an EMBL/GenBank/DDBJ whole genome shotgun (WGS) entry which is preliminary data.</text>
</comment>
<evidence type="ECO:0000313" key="2">
    <source>
        <dbReference type="Proteomes" id="UP001056429"/>
    </source>
</evidence>
<protein>
    <submittedName>
        <fullName evidence="1">Uncharacterized protein</fullName>
    </submittedName>
</protein>
<keyword evidence="2" id="KW-1185">Reference proteome</keyword>
<dbReference type="EMBL" id="JAGSOJ010000002">
    <property type="protein sequence ID" value="MCM1989607.1"/>
    <property type="molecule type" value="Genomic_DNA"/>
</dbReference>
<reference evidence="1" key="1">
    <citation type="journal article" date="2021" name="mSystems">
        <title>Bacteria and Archaea Synergistically Convert Glycine Betaine to Biogenic Methane in the Formosa Cold Seep of the South China Sea.</title>
        <authorList>
            <person name="Li L."/>
            <person name="Zhang W."/>
            <person name="Zhang S."/>
            <person name="Song L."/>
            <person name="Sun Q."/>
            <person name="Zhang H."/>
            <person name="Xiang H."/>
            <person name="Dong X."/>
        </authorList>
    </citation>
    <scope>NUCLEOTIDE SEQUENCE</scope>
    <source>
        <strain evidence="1">ZWT</strain>
    </source>
</reference>
<gene>
    <name evidence="1" type="ORF">KDK92_07640</name>
</gene>
<dbReference type="AlphaFoldDB" id="A0A9J6NYK0"/>
<proteinExistence type="predicted"/>
<organism evidence="1 2">
    <name type="scientific">Oceanirhabdus seepicola</name>
    <dbReference type="NCBI Taxonomy" id="2828781"/>
    <lineage>
        <taxon>Bacteria</taxon>
        <taxon>Bacillati</taxon>
        <taxon>Bacillota</taxon>
        <taxon>Clostridia</taxon>
        <taxon>Eubacteriales</taxon>
        <taxon>Clostridiaceae</taxon>
        <taxon>Oceanirhabdus</taxon>
    </lineage>
</organism>
<dbReference type="Proteomes" id="UP001056429">
    <property type="component" value="Unassembled WGS sequence"/>
</dbReference>
<evidence type="ECO:0000313" key="1">
    <source>
        <dbReference type="EMBL" id="MCM1989607.1"/>
    </source>
</evidence>
<name>A0A9J6NYK0_9CLOT</name>
<dbReference type="RefSeq" id="WP_250858638.1">
    <property type="nucleotide sequence ID" value="NZ_JAGSOJ010000002.1"/>
</dbReference>